<accession>A0ABS9EAB1</accession>
<evidence type="ECO:0000259" key="1">
    <source>
        <dbReference type="Pfam" id="PF14090"/>
    </source>
</evidence>
<reference evidence="2 3" key="1">
    <citation type="submission" date="2022-01" db="EMBL/GenBank/DDBJ databases">
        <title>Maritalea mediterranea sp. nov., isolated from marine plastic residues from the Malva-rosa beach (Valencia, Spain).</title>
        <authorList>
            <person name="Vidal-Verdu A."/>
            <person name="Molina-Menor E."/>
            <person name="Pascual J."/>
            <person name="Pereto J."/>
            <person name="Porcar M."/>
        </authorList>
    </citation>
    <scope>NUCLEOTIDE SEQUENCE [LARGE SCALE GENOMIC DNA]</scope>
    <source>
        <strain evidence="2 3">P4.10X</strain>
    </source>
</reference>
<keyword evidence="3" id="KW-1185">Reference proteome</keyword>
<dbReference type="Proteomes" id="UP001201217">
    <property type="component" value="Unassembled WGS sequence"/>
</dbReference>
<gene>
    <name evidence="2" type="ORF">L1I42_15010</name>
</gene>
<dbReference type="RefSeq" id="WP_236115550.1">
    <property type="nucleotide sequence ID" value="NZ_JAKGTI010000004.1"/>
</dbReference>
<name>A0ABS9EAB1_9HYPH</name>
<sequence length="106" mass="12035">MAAVKDPSQIPQYKLLTQQAEALEGARGWKGKSGKMTQVEKILNHIKTAGSISQREAMLDYGVQSFHRRLSDIRERGIKLYPQSKKHPTTGQEYTRYYLNPPADCV</sequence>
<feature type="domain" description="Winged helix-turn-helix" evidence="1">
    <location>
        <begin position="37"/>
        <end position="100"/>
    </location>
</feature>
<evidence type="ECO:0000313" key="3">
    <source>
        <dbReference type="Proteomes" id="UP001201217"/>
    </source>
</evidence>
<protein>
    <submittedName>
        <fullName evidence="2">Helix-turn-helix domain-containing protein</fullName>
    </submittedName>
</protein>
<evidence type="ECO:0000313" key="2">
    <source>
        <dbReference type="EMBL" id="MCF4099803.1"/>
    </source>
</evidence>
<dbReference type="EMBL" id="JAKGTI010000004">
    <property type="protein sequence ID" value="MCF4099803.1"/>
    <property type="molecule type" value="Genomic_DNA"/>
</dbReference>
<organism evidence="2 3">
    <name type="scientific">Maritalea mediterranea</name>
    <dbReference type="NCBI Taxonomy" id="2909667"/>
    <lineage>
        <taxon>Bacteria</taxon>
        <taxon>Pseudomonadati</taxon>
        <taxon>Pseudomonadota</taxon>
        <taxon>Alphaproteobacteria</taxon>
        <taxon>Hyphomicrobiales</taxon>
        <taxon>Devosiaceae</taxon>
        <taxon>Maritalea</taxon>
    </lineage>
</organism>
<dbReference type="Pfam" id="PF14090">
    <property type="entry name" value="HTH_39"/>
    <property type="match status" value="1"/>
</dbReference>
<proteinExistence type="predicted"/>
<comment type="caution">
    <text evidence="2">The sequence shown here is derived from an EMBL/GenBank/DDBJ whole genome shotgun (WGS) entry which is preliminary data.</text>
</comment>
<dbReference type="InterPro" id="IPR055245">
    <property type="entry name" value="HTH_proteobacteria"/>
</dbReference>